<dbReference type="VEuPathDB" id="PlasmoDB:PRELSG_0300700"/>
<protein>
    <submittedName>
        <fullName evidence="1">Uncharacterized protein</fullName>
    </submittedName>
</protein>
<dbReference type="RefSeq" id="XP_028531532.1">
    <property type="nucleotide sequence ID" value="XM_028679990.1"/>
</dbReference>
<dbReference type="OMA" id="KNKFMYL"/>
<accession>A0A1J1H0Z8</accession>
<evidence type="ECO:0000313" key="1">
    <source>
        <dbReference type="EMBL" id="CRG98522.1"/>
    </source>
</evidence>
<organism evidence="1 2">
    <name type="scientific">Plasmodium relictum</name>
    <dbReference type="NCBI Taxonomy" id="85471"/>
    <lineage>
        <taxon>Eukaryota</taxon>
        <taxon>Sar</taxon>
        <taxon>Alveolata</taxon>
        <taxon>Apicomplexa</taxon>
        <taxon>Aconoidasida</taxon>
        <taxon>Haemosporida</taxon>
        <taxon>Plasmodiidae</taxon>
        <taxon>Plasmodium</taxon>
        <taxon>Plasmodium (Haemamoeba)</taxon>
    </lineage>
</organism>
<name>A0A1J1H0Z8_PLARL</name>
<evidence type="ECO:0000313" key="2">
    <source>
        <dbReference type="Proteomes" id="UP000220158"/>
    </source>
</evidence>
<dbReference type="Proteomes" id="UP000220158">
    <property type="component" value="Chromosome 3"/>
</dbReference>
<dbReference type="EMBL" id="LN835298">
    <property type="protein sequence ID" value="CRG98522.1"/>
    <property type="molecule type" value="Genomic_DNA"/>
</dbReference>
<dbReference type="GeneID" id="39734615"/>
<dbReference type="OrthoDB" id="382546at2759"/>
<proteinExistence type="predicted"/>
<dbReference type="AlphaFoldDB" id="A0A1J1H0Z8"/>
<sequence length="911" mass="110581">MEKKKEEKENLIIERYHESNEYGEKRKNNEKNEKIKINEKNKINKKNEANKKNIKNIRCVRCRYNKRDKVISRNDIIENNGIIVNNNLRKEKEINKKCNYVFYKNCQNNELENDYESSEDFLNSDTCDSSNSDVSINTDENENMNGFVEIFESIDYRNNSTLDSNCEIIRNPDLVETFEIYDIFENDDNLNNNNINKYICDKKDNEIKNNQLNDSEVINKLNHNNNHLREYDVEKTIIENELSKKILLYFPFFKKSIFIDAIIEHFQKEGIKNLDKNDLKSQCYEIIKEIYDYNSYNNKFDRNVKNKKLLNEYFCEKLNNKKYDMKLEMDYYEFEFFSIFFLSYFRFSLYLSGFINSSFLYHSNEIHFHIFVLNRYHHFVDNFYLNDTSPFTPNEVNEIIATYKKSIISILDYLDAFYPFFLLIYNIITYIHIKSKKTTTILENNEIILKNNCKEINKKDFLRWTKGNSSSMSKHVINKFDLIKKINKIKRKFFKHNHNKFILMIIDKLNSFWVVNCIYEKKVDVKGIDNYMEKFILNIKNNMLIKYIIYSIVQKLNEILSRVEKKSFEDVDEICKKNILSISTLLSFESLKKIKKKDKWLLLLKHNYFYIEKSYYFFKELHEKKIIYFQIQNLFRSILNFKINVVYNHFIQYFYVSDIKNKKIDTIYDYIYYIKNKKNILITLFAYKRLIYKLKFDVNSYGLMDSIYNSLKFLFMEKESINLIKKNTLIKKNFMYLFNIMITSLNFEKYKNIVMPTKNIIKNSFFHLENNVIKNILLNVSNKITRIRYKGDIYSHTSFSCYYERELNEELFTVLRSNKINKLDKNYLIKEVENFITKLQKNNYRKIKFITSLNGYNYNCENNDIYNFLNLLNIKKKKKTKNKMNTYFYNECIYTEKESKKFQDYTSNHNV</sequence>
<keyword evidence="2" id="KW-1185">Reference proteome</keyword>
<dbReference type="KEGG" id="prel:PRELSG_0300700"/>
<reference evidence="1 2" key="1">
    <citation type="submission" date="2015-04" db="EMBL/GenBank/DDBJ databases">
        <authorList>
            <consortium name="Pathogen Informatics"/>
        </authorList>
    </citation>
    <scope>NUCLEOTIDE SEQUENCE [LARGE SCALE GENOMIC DNA]</scope>
    <source>
        <strain evidence="1 2">SGS1</strain>
    </source>
</reference>
<gene>
    <name evidence="1" type="ORF">PRELSG_0300700</name>
</gene>